<dbReference type="InterPro" id="IPR004014">
    <property type="entry name" value="ATPase_P-typ_cation-transptr_N"/>
</dbReference>
<feature type="region of interest" description="Disordered" evidence="4">
    <location>
        <begin position="84"/>
        <end position="108"/>
    </location>
</feature>
<evidence type="ECO:0000256" key="4">
    <source>
        <dbReference type="SAM" id="MobiDB-lite"/>
    </source>
</evidence>
<evidence type="ECO:0000256" key="3">
    <source>
        <dbReference type="ARBA" id="ARBA00022840"/>
    </source>
</evidence>
<accession>A0A3B1DQF9</accession>
<organism evidence="7">
    <name type="scientific">hydrothermal vent metagenome</name>
    <dbReference type="NCBI Taxonomy" id="652676"/>
    <lineage>
        <taxon>unclassified sequences</taxon>
        <taxon>metagenomes</taxon>
        <taxon>ecological metagenomes</taxon>
    </lineage>
</organism>
<evidence type="ECO:0000256" key="5">
    <source>
        <dbReference type="SAM" id="Phobius"/>
    </source>
</evidence>
<feature type="transmembrane region" description="Helical" evidence="5">
    <location>
        <begin position="392"/>
        <end position="413"/>
    </location>
</feature>
<gene>
    <name evidence="7" type="ORF">MNBD_NITROSPIRAE03-48</name>
</gene>
<dbReference type="InterPro" id="IPR001757">
    <property type="entry name" value="P_typ_ATPase"/>
</dbReference>
<evidence type="ECO:0000256" key="1">
    <source>
        <dbReference type="ARBA" id="ARBA00004141"/>
    </source>
</evidence>
<dbReference type="GO" id="GO:0016020">
    <property type="term" value="C:membrane"/>
    <property type="evidence" value="ECO:0007669"/>
    <property type="project" value="UniProtKB-SubCell"/>
</dbReference>
<dbReference type="Gene3D" id="2.70.150.10">
    <property type="entry name" value="Calcium-transporting ATPase, cytoplasmic transduction domain A"/>
    <property type="match status" value="1"/>
</dbReference>
<sequence>MKGSAVQIRHIAVNGRARLRVNGLYRSEDLKKYLEQRLSSRQEISRFSVNTLTGSVLVYYNSGNSHPDIASLIEALALKYRKRHGNNGDSGEDDSRRNALSKTERRVQAQGKLLNGRRRLRKLTVHAGEQKDKPWHLMDADSVIASFRSSSASGLSTETVAENLKKYGPNILPESVPRSALGIFLEQFKSLPVALLGAAAGLSIATGGVIDAAVILGVVGINAVIGYVTESRAEKTIHSLKRLVRPSAVVIRNSKPEELTAEEVVPGDILLLRPGNYIAADCRVIEANHLSIDESALTGESMPVLKEVLILKSGVRSNNRVSGLIKHNADIPTEIPLADRKNMVYMGTLVTGGTGLAVVVATGKYTEIGRIQTLVGEARPPDTPMEKQLSHMGSQLVVMSSAVCGLVFVIGLLR</sequence>
<comment type="subcellular location">
    <subcellularLocation>
        <location evidence="1">Membrane</location>
        <topology evidence="1">Multi-pass membrane protein</topology>
    </subcellularLocation>
</comment>
<feature type="non-terminal residue" evidence="7">
    <location>
        <position position="414"/>
    </location>
</feature>
<proteinExistence type="predicted"/>
<feature type="domain" description="Cation-transporting P-type ATPase N-terminal" evidence="6">
    <location>
        <begin position="134"/>
        <end position="208"/>
    </location>
</feature>
<dbReference type="AlphaFoldDB" id="A0A3B1DQF9"/>
<dbReference type="Gene3D" id="1.20.1110.10">
    <property type="entry name" value="Calcium-transporting ATPase, transmembrane domain"/>
    <property type="match status" value="1"/>
</dbReference>
<dbReference type="GO" id="GO:0016887">
    <property type="term" value="F:ATP hydrolysis activity"/>
    <property type="evidence" value="ECO:0007669"/>
    <property type="project" value="InterPro"/>
</dbReference>
<keyword evidence="3" id="KW-0067">ATP-binding</keyword>
<dbReference type="SMART" id="SM00831">
    <property type="entry name" value="Cation_ATPase_N"/>
    <property type="match status" value="1"/>
</dbReference>
<evidence type="ECO:0000259" key="6">
    <source>
        <dbReference type="SMART" id="SM00831"/>
    </source>
</evidence>
<evidence type="ECO:0000256" key="2">
    <source>
        <dbReference type="ARBA" id="ARBA00022741"/>
    </source>
</evidence>
<dbReference type="Pfam" id="PF19991">
    <property type="entry name" value="HMA_2"/>
    <property type="match status" value="1"/>
</dbReference>
<dbReference type="EMBL" id="UOGI01000231">
    <property type="protein sequence ID" value="VAX33985.1"/>
    <property type="molecule type" value="Genomic_DNA"/>
</dbReference>
<name>A0A3B1DQF9_9ZZZZ</name>
<dbReference type="GO" id="GO:0005524">
    <property type="term" value="F:ATP binding"/>
    <property type="evidence" value="ECO:0007669"/>
    <property type="project" value="UniProtKB-KW"/>
</dbReference>
<dbReference type="InterPro" id="IPR059000">
    <property type="entry name" value="ATPase_P-type_domA"/>
</dbReference>
<evidence type="ECO:0000313" key="7">
    <source>
        <dbReference type="EMBL" id="VAX33985.1"/>
    </source>
</evidence>
<dbReference type="PANTHER" id="PTHR42861">
    <property type="entry name" value="CALCIUM-TRANSPORTING ATPASE"/>
    <property type="match status" value="1"/>
</dbReference>
<protein>
    <submittedName>
        <fullName evidence="7">Cation-transporting ATPase</fullName>
    </submittedName>
</protein>
<feature type="compositionally biased region" description="Basic and acidic residues" evidence="4">
    <location>
        <begin position="93"/>
        <end position="107"/>
    </location>
</feature>
<reference evidence="7" key="1">
    <citation type="submission" date="2018-06" db="EMBL/GenBank/DDBJ databases">
        <authorList>
            <person name="Zhirakovskaya E."/>
        </authorList>
    </citation>
    <scope>NUCLEOTIDE SEQUENCE</scope>
</reference>
<dbReference type="InterPro" id="IPR008250">
    <property type="entry name" value="ATPase_P-typ_transduc_dom_A_sf"/>
</dbReference>
<dbReference type="Pfam" id="PF00122">
    <property type="entry name" value="E1-E2_ATPase"/>
    <property type="match status" value="1"/>
</dbReference>
<keyword evidence="5" id="KW-0812">Transmembrane</keyword>
<keyword evidence="2" id="KW-0547">Nucleotide-binding</keyword>
<dbReference type="SUPFAM" id="SSF81653">
    <property type="entry name" value="Calcium ATPase, transduction domain A"/>
    <property type="match status" value="1"/>
</dbReference>
<dbReference type="NCBIfam" id="TIGR01494">
    <property type="entry name" value="ATPase_P-type"/>
    <property type="match status" value="1"/>
</dbReference>
<dbReference type="InterPro" id="IPR023298">
    <property type="entry name" value="ATPase_P-typ_TM_dom_sf"/>
</dbReference>
<dbReference type="SUPFAM" id="SSF81665">
    <property type="entry name" value="Calcium ATPase, transmembrane domain M"/>
    <property type="match status" value="1"/>
</dbReference>
<dbReference type="Pfam" id="PF00690">
    <property type="entry name" value="Cation_ATPase_N"/>
    <property type="match status" value="1"/>
</dbReference>
<keyword evidence="5" id="KW-1133">Transmembrane helix</keyword>
<keyword evidence="5" id="KW-0472">Membrane</keyword>